<dbReference type="AlphaFoldDB" id="A2YZB2"/>
<dbReference type="HOGENOM" id="CLU_2642471_0_0_1"/>
<dbReference type="Proteomes" id="UP000007015">
    <property type="component" value="Chromosome 9"/>
</dbReference>
<gene>
    <name evidence="1" type="ORF">OsI_30689</name>
</gene>
<protein>
    <submittedName>
        <fullName evidence="1">Uncharacterized protein</fullName>
    </submittedName>
</protein>
<evidence type="ECO:0000313" key="1">
    <source>
        <dbReference type="EMBL" id="EAZ08423.1"/>
    </source>
</evidence>
<name>A2YZB2_ORYSI</name>
<dbReference type="Gramene" id="BGIOSGA030428-TA">
    <property type="protein sequence ID" value="BGIOSGA030428-PA"/>
    <property type="gene ID" value="BGIOSGA030428"/>
</dbReference>
<sequence length="77" mass="8661">MSASLSIQTKVMRDPVLDEADMWAQVVFGNGNLGEWYLSIGILVEWQIVNSPVPVQLFRVGHRSLGAYSLDEHVFEL</sequence>
<accession>A2YZB2</accession>
<keyword evidence="2" id="KW-1185">Reference proteome</keyword>
<organism evidence="1 2">
    <name type="scientific">Oryza sativa subsp. indica</name>
    <name type="common">Rice</name>
    <dbReference type="NCBI Taxonomy" id="39946"/>
    <lineage>
        <taxon>Eukaryota</taxon>
        <taxon>Viridiplantae</taxon>
        <taxon>Streptophyta</taxon>
        <taxon>Embryophyta</taxon>
        <taxon>Tracheophyta</taxon>
        <taxon>Spermatophyta</taxon>
        <taxon>Magnoliopsida</taxon>
        <taxon>Liliopsida</taxon>
        <taxon>Poales</taxon>
        <taxon>Poaceae</taxon>
        <taxon>BOP clade</taxon>
        <taxon>Oryzoideae</taxon>
        <taxon>Oryzeae</taxon>
        <taxon>Oryzinae</taxon>
        <taxon>Oryza</taxon>
        <taxon>Oryza sativa</taxon>
    </lineage>
</organism>
<evidence type="ECO:0000313" key="2">
    <source>
        <dbReference type="Proteomes" id="UP000007015"/>
    </source>
</evidence>
<proteinExistence type="predicted"/>
<reference evidence="1 2" key="1">
    <citation type="journal article" date="2005" name="PLoS Biol.">
        <title>The genomes of Oryza sativa: a history of duplications.</title>
        <authorList>
            <person name="Yu J."/>
            <person name="Wang J."/>
            <person name="Lin W."/>
            <person name="Li S."/>
            <person name="Li H."/>
            <person name="Zhou J."/>
            <person name="Ni P."/>
            <person name="Dong W."/>
            <person name="Hu S."/>
            <person name="Zeng C."/>
            <person name="Zhang J."/>
            <person name="Zhang Y."/>
            <person name="Li R."/>
            <person name="Xu Z."/>
            <person name="Li S."/>
            <person name="Li X."/>
            <person name="Zheng H."/>
            <person name="Cong L."/>
            <person name="Lin L."/>
            <person name="Yin J."/>
            <person name="Geng J."/>
            <person name="Li G."/>
            <person name="Shi J."/>
            <person name="Liu J."/>
            <person name="Lv H."/>
            <person name="Li J."/>
            <person name="Wang J."/>
            <person name="Deng Y."/>
            <person name="Ran L."/>
            <person name="Shi X."/>
            <person name="Wang X."/>
            <person name="Wu Q."/>
            <person name="Li C."/>
            <person name="Ren X."/>
            <person name="Wang J."/>
            <person name="Wang X."/>
            <person name="Li D."/>
            <person name="Liu D."/>
            <person name="Zhang X."/>
            <person name="Ji Z."/>
            <person name="Zhao W."/>
            <person name="Sun Y."/>
            <person name="Zhang Z."/>
            <person name="Bao J."/>
            <person name="Han Y."/>
            <person name="Dong L."/>
            <person name="Ji J."/>
            <person name="Chen P."/>
            <person name="Wu S."/>
            <person name="Liu J."/>
            <person name="Xiao Y."/>
            <person name="Bu D."/>
            <person name="Tan J."/>
            <person name="Yang L."/>
            <person name="Ye C."/>
            <person name="Zhang J."/>
            <person name="Xu J."/>
            <person name="Zhou Y."/>
            <person name="Yu Y."/>
            <person name="Zhang B."/>
            <person name="Zhuang S."/>
            <person name="Wei H."/>
            <person name="Liu B."/>
            <person name="Lei M."/>
            <person name="Yu H."/>
            <person name="Li Y."/>
            <person name="Xu H."/>
            <person name="Wei S."/>
            <person name="He X."/>
            <person name="Fang L."/>
            <person name="Zhang Z."/>
            <person name="Zhang Y."/>
            <person name="Huang X."/>
            <person name="Su Z."/>
            <person name="Tong W."/>
            <person name="Li J."/>
            <person name="Tong Z."/>
            <person name="Li S."/>
            <person name="Ye J."/>
            <person name="Wang L."/>
            <person name="Fang L."/>
            <person name="Lei T."/>
            <person name="Chen C."/>
            <person name="Chen H."/>
            <person name="Xu Z."/>
            <person name="Li H."/>
            <person name="Huang H."/>
            <person name="Zhang F."/>
            <person name="Xu H."/>
            <person name="Li N."/>
            <person name="Zhao C."/>
            <person name="Li S."/>
            <person name="Dong L."/>
            <person name="Huang Y."/>
            <person name="Li L."/>
            <person name="Xi Y."/>
            <person name="Qi Q."/>
            <person name="Li W."/>
            <person name="Zhang B."/>
            <person name="Hu W."/>
            <person name="Zhang Y."/>
            <person name="Tian X."/>
            <person name="Jiao Y."/>
            <person name="Liang X."/>
            <person name="Jin J."/>
            <person name="Gao L."/>
            <person name="Zheng W."/>
            <person name="Hao B."/>
            <person name="Liu S."/>
            <person name="Wang W."/>
            <person name="Yuan L."/>
            <person name="Cao M."/>
            <person name="McDermott J."/>
            <person name="Samudrala R."/>
            <person name="Wang J."/>
            <person name="Wong G.K."/>
            <person name="Yang H."/>
        </authorList>
    </citation>
    <scope>NUCLEOTIDE SEQUENCE [LARGE SCALE GENOMIC DNA]</scope>
    <source>
        <strain evidence="2">cv. 93-11</strain>
    </source>
</reference>
<dbReference type="EMBL" id="CM000134">
    <property type="protein sequence ID" value="EAZ08423.1"/>
    <property type="molecule type" value="Genomic_DNA"/>
</dbReference>